<protein>
    <recommendedName>
        <fullName evidence="2">ABC transporter domain-containing protein</fullName>
    </recommendedName>
</protein>
<dbReference type="EMBL" id="BARW01008071">
    <property type="protein sequence ID" value="GAI79970.1"/>
    <property type="molecule type" value="Genomic_DNA"/>
</dbReference>
<dbReference type="InterPro" id="IPR050166">
    <property type="entry name" value="ABC_transporter_ATP-bind"/>
</dbReference>
<proteinExistence type="predicted"/>
<dbReference type="AlphaFoldDB" id="X1SXC4"/>
<evidence type="ECO:0000259" key="2">
    <source>
        <dbReference type="Pfam" id="PF00005"/>
    </source>
</evidence>
<evidence type="ECO:0000256" key="1">
    <source>
        <dbReference type="ARBA" id="ARBA00022448"/>
    </source>
</evidence>
<organism evidence="3">
    <name type="scientific">marine sediment metagenome</name>
    <dbReference type="NCBI Taxonomy" id="412755"/>
    <lineage>
        <taxon>unclassified sequences</taxon>
        <taxon>metagenomes</taxon>
        <taxon>ecological metagenomes</taxon>
    </lineage>
</organism>
<dbReference type="InterPro" id="IPR027417">
    <property type="entry name" value="P-loop_NTPase"/>
</dbReference>
<keyword evidence="1" id="KW-0813">Transport</keyword>
<dbReference type="GO" id="GO:0016887">
    <property type="term" value="F:ATP hydrolysis activity"/>
    <property type="evidence" value="ECO:0007669"/>
    <property type="project" value="InterPro"/>
</dbReference>
<dbReference type="Gene3D" id="3.40.50.300">
    <property type="entry name" value="P-loop containing nucleotide triphosphate hydrolases"/>
    <property type="match status" value="1"/>
</dbReference>
<gene>
    <name evidence="3" type="ORF">S12H4_16652</name>
</gene>
<evidence type="ECO:0000313" key="3">
    <source>
        <dbReference type="EMBL" id="GAI79970.1"/>
    </source>
</evidence>
<dbReference type="InterPro" id="IPR003439">
    <property type="entry name" value="ABC_transporter-like_ATP-bd"/>
</dbReference>
<accession>X1SXC4</accession>
<sequence>MKDFVHSFPSQLSGGMKQRVSLLRALSIIPHILLLDEPFKSMDGETVSVMEKIILQMWKKEHPGILMVTNDYEKALRLSNRVYILSQRPARIVEERPIPALESTNSFLFESSDVNILPNKN</sequence>
<dbReference type="PANTHER" id="PTHR42788">
    <property type="entry name" value="TAURINE IMPORT ATP-BINDING PROTEIN-RELATED"/>
    <property type="match status" value="1"/>
</dbReference>
<comment type="caution">
    <text evidence="3">The sequence shown here is derived from an EMBL/GenBank/DDBJ whole genome shotgun (WGS) entry which is preliminary data.</text>
</comment>
<dbReference type="Pfam" id="PF00005">
    <property type="entry name" value="ABC_tran"/>
    <property type="match status" value="1"/>
</dbReference>
<dbReference type="SUPFAM" id="SSF52540">
    <property type="entry name" value="P-loop containing nucleoside triphosphate hydrolases"/>
    <property type="match status" value="1"/>
</dbReference>
<feature type="domain" description="ABC transporter" evidence="2">
    <location>
        <begin position="3"/>
        <end position="39"/>
    </location>
</feature>
<dbReference type="PANTHER" id="PTHR42788:SF13">
    <property type="entry name" value="ALIPHATIC SULFONATES IMPORT ATP-BINDING PROTEIN SSUB"/>
    <property type="match status" value="1"/>
</dbReference>
<dbReference type="GO" id="GO:0005524">
    <property type="term" value="F:ATP binding"/>
    <property type="evidence" value="ECO:0007669"/>
    <property type="project" value="InterPro"/>
</dbReference>
<name>X1SXC4_9ZZZZ</name>
<reference evidence="3" key="1">
    <citation type="journal article" date="2014" name="Front. Microbiol.">
        <title>High frequency of phylogenetically diverse reductive dehalogenase-homologous genes in deep subseafloor sedimentary metagenomes.</title>
        <authorList>
            <person name="Kawai M."/>
            <person name="Futagami T."/>
            <person name="Toyoda A."/>
            <person name="Takaki Y."/>
            <person name="Nishi S."/>
            <person name="Hori S."/>
            <person name="Arai W."/>
            <person name="Tsubouchi T."/>
            <person name="Morono Y."/>
            <person name="Uchiyama I."/>
            <person name="Ito T."/>
            <person name="Fujiyama A."/>
            <person name="Inagaki F."/>
            <person name="Takami H."/>
        </authorList>
    </citation>
    <scope>NUCLEOTIDE SEQUENCE</scope>
    <source>
        <strain evidence="3">Expedition CK06-06</strain>
    </source>
</reference>